<dbReference type="Pfam" id="PF00656">
    <property type="entry name" value="Peptidase_C14"/>
    <property type="match status" value="1"/>
</dbReference>
<protein>
    <submittedName>
        <fullName evidence="2">Tetratricopeptide repeat protein</fullName>
    </submittedName>
</protein>
<accession>A0ABX8SFV1</accession>
<gene>
    <name evidence="2" type="ORF">KV203_09510</name>
</gene>
<dbReference type="EMBL" id="CP079105">
    <property type="protein sequence ID" value="QXQ15500.1"/>
    <property type="molecule type" value="Genomic_DNA"/>
</dbReference>
<dbReference type="InterPro" id="IPR003593">
    <property type="entry name" value="AAA+_ATPase"/>
</dbReference>
<dbReference type="Pfam" id="PF13374">
    <property type="entry name" value="TPR_10"/>
    <property type="match status" value="4"/>
</dbReference>
<evidence type="ECO:0000259" key="1">
    <source>
        <dbReference type="SMART" id="SM00382"/>
    </source>
</evidence>
<dbReference type="InterPro" id="IPR011600">
    <property type="entry name" value="Pept_C14_caspase"/>
</dbReference>
<dbReference type="SMART" id="SM00382">
    <property type="entry name" value="AAA"/>
    <property type="match status" value="1"/>
</dbReference>
<dbReference type="Pfam" id="PF13424">
    <property type="entry name" value="TPR_12"/>
    <property type="match status" value="3"/>
</dbReference>
<name>A0ABX8SFV1_9ACTN</name>
<dbReference type="PANTHER" id="PTHR46082:SF6">
    <property type="entry name" value="AAA+ ATPASE DOMAIN-CONTAINING PROTEIN-RELATED"/>
    <property type="match status" value="1"/>
</dbReference>
<evidence type="ECO:0000313" key="2">
    <source>
        <dbReference type="EMBL" id="QXQ15500.1"/>
    </source>
</evidence>
<sequence length="1106" mass="118990">MLLTTIDPSRVLVVAVGIDCYQDPEMRLNGAAAYAHRFAEWALGWGVPADNVWLACSWPSDTAIPSSPARQLQPTFTGIQDLLADAAEFDADLLLLYWCGHGVLNIQRERTLFTADARAGVRRQHNVSDIQQYLSSTTVRRLDRQIIVVDACANFYADLNLDEALPGGTLNTGRPRHVNHYQLFSASQGQIAEHDPVTGTTLFSELVLEWLAAADPTALPDVNELTAHVSAEFARSDLRQRPTTFVLRHSHGENRDWSYAGGVLGGAAPQIVVGAIPAAPAALVVRPAADALARQVREAPVVAVVTGLRGVGKSQLAAELARSRVADGCGLVLWLNAEESDGLLADLAAAADALGVADPEGDSTKSARRLRDTLSARREPGLLVFDNATDPDRLRAFLPVAGPVRVVITSTDQTFAELGKRLPLDVFHRDESVDYLARVTGLEDPSGADALAIELGDLPLALAVAAAAIAGPSWGWGGYRDYLAELRAYPLDETLRRRVGSDYPRSVVQAVLLSRSKCIAGTADPALDRDTESDQLTGRVLETLAMLSPDGVPPDFLTPLAGQQPAKRQLRRAIERCVTASLVSWSGDRELLLMHRLVGRVLREQAVADDSVGRVAGAALELLTDRLFDHREAWQRRAEGEQLLAQIEAIWATGVYTDPDPTADASVAAVLDARSWAVRHLMERADLARAIPLGEVVLSDRVRVLGADHPSTLTSRHNLAGAYESAGRVGEAIDLFEVVLSDSVRVLGADHPSTLVSRHNLAGAYRSAGRVGEAIDLFEAVLSDRVRVLGADHPSTLVSRHNLAGAYESAGRVGEAIDLFEAVLSDSVRVLGADHPDTLTSRHNLAGAYESAGRVGEAIDLFEAVLSDRVRVLGADHPNTLASRHNLAYTYRSAGRVGEAIDLFEAVLSDRVRVLGADHPNTLASRHNLAYTYRSAGRLGEAIDLFEAVLSDRVRVLGADHPNTLASRHNLAYTYRSAGRLGEAIDLFEAVLTDSVRVLGADHPNTLASRNNLADAYESAGRVGEAIDLFEAVLTDRVRVLGADHPNTLTSRHNLADAYESVGRVGEAIELFEAVLTDTVRVLGADHPDTLATRQALDRARAEADG</sequence>
<dbReference type="PANTHER" id="PTHR46082">
    <property type="entry name" value="ATP/GTP-BINDING PROTEIN-RELATED"/>
    <property type="match status" value="1"/>
</dbReference>
<evidence type="ECO:0000313" key="3">
    <source>
        <dbReference type="Proteomes" id="UP000887023"/>
    </source>
</evidence>
<dbReference type="Proteomes" id="UP000887023">
    <property type="component" value="Chromosome"/>
</dbReference>
<organism evidence="2 3">
    <name type="scientific">Skermania pinensis</name>
    <dbReference type="NCBI Taxonomy" id="39122"/>
    <lineage>
        <taxon>Bacteria</taxon>
        <taxon>Bacillati</taxon>
        <taxon>Actinomycetota</taxon>
        <taxon>Actinomycetes</taxon>
        <taxon>Mycobacteriales</taxon>
        <taxon>Gordoniaceae</taxon>
        <taxon>Skermania</taxon>
    </lineage>
</organism>
<reference evidence="2" key="1">
    <citation type="submission" date="2021-07" db="EMBL/GenBank/DDBJ databases">
        <title>Candidatus Kaistella beijingensis sp. nov. isolated from a municipal wastewater treatment plant is involved in sludge foaming.</title>
        <authorList>
            <person name="Song Y."/>
            <person name="Liu S.-J."/>
        </authorList>
    </citation>
    <scope>NUCLEOTIDE SEQUENCE</scope>
    <source>
        <strain evidence="2">DSM 43998</strain>
    </source>
</reference>
<keyword evidence="3" id="KW-1185">Reference proteome</keyword>
<dbReference type="InterPro" id="IPR053137">
    <property type="entry name" value="NLR-like"/>
</dbReference>
<feature type="domain" description="AAA+ ATPase" evidence="1">
    <location>
        <begin position="299"/>
        <end position="446"/>
    </location>
</feature>
<dbReference type="RefSeq" id="WP_218821024.1">
    <property type="nucleotide sequence ID" value="NZ_CP079105.1"/>
</dbReference>
<proteinExistence type="predicted"/>